<dbReference type="InterPro" id="IPR046493">
    <property type="entry name" value="DUF6586"/>
</dbReference>
<evidence type="ECO:0000313" key="2">
    <source>
        <dbReference type="Proteomes" id="UP000714380"/>
    </source>
</evidence>
<protein>
    <submittedName>
        <fullName evidence="1">Uncharacterized protein</fullName>
    </submittedName>
</protein>
<sequence length="154" mass="17128">MSQWIGFTNQKLYQCRLLLAQRSAADGGALIKALEEGATHLLHDAWLSYLQELGEMVAYRQPVSSLEQLMTSCPLPTGEMRELAQLAENSFSWLAQMLNGIAALSRPDTVRQQAASNGIGLISLTDTSDSTQVDDWFRSLQGLIDLQRENRQES</sequence>
<organism evidence="1 2">
    <name type="scientific">Thalassolituus marinus</name>
    <dbReference type="NCBI Taxonomy" id="671053"/>
    <lineage>
        <taxon>Bacteria</taxon>
        <taxon>Pseudomonadati</taxon>
        <taxon>Pseudomonadota</taxon>
        <taxon>Gammaproteobacteria</taxon>
        <taxon>Oceanospirillales</taxon>
        <taxon>Oceanospirillaceae</taxon>
        <taxon>Thalassolituus</taxon>
    </lineage>
</organism>
<name>A0ABS7ZNF7_9GAMM</name>
<comment type="caution">
    <text evidence="1">The sequence shown here is derived from an EMBL/GenBank/DDBJ whole genome shotgun (WGS) entry which is preliminary data.</text>
</comment>
<keyword evidence="2" id="KW-1185">Reference proteome</keyword>
<gene>
    <name evidence="1" type="ORF">I9W95_05925</name>
</gene>
<reference evidence="1 2" key="1">
    <citation type="submission" date="2020-12" db="EMBL/GenBank/DDBJ databases">
        <title>Novel Thalassolituus-related marine hydrocarbonoclastic bacteria mediated algae-derived hydrocarbons mineralization in twilight zone of the northern South China Sea.</title>
        <authorList>
            <person name="Dong C."/>
        </authorList>
    </citation>
    <scope>NUCLEOTIDE SEQUENCE [LARGE SCALE GENOMIC DNA]</scope>
    <source>
        <strain evidence="1 2">IMCC1826</strain>
    </source>
</reference>
<proteinExistence type="predicted"/>
<dbReference type="EMBL" id="JAEDAH010000027">
    <property type="protein sequence ID" value="MCA6063144.1"/>
    <property type="molecule type" value="Genomic_DNA"/>
</dbReference>
<dbReference type="Pfam" id="PF20227">
    <property type="entry name" value="DUF6586"/>
    <property type="match status" value="1"/>
</dbReference>
<dbReference type="Proteomes" id="UP000714380">
    <property type="component" value="Unassembled WGS sequence"/>
</dbReference>
<accession>A0ABS7ZNF7</accession>
<evidence type="ECO:0000313" key="1">
    <source>
        <dbReference type="EMBL" id="MCA6063144.1"/>
    </source>
</evidence>
<dbReference type="RefSeq" id="WP_225672839.1">
    <property type="nucleotide sequence ID" value="NZ_JAEDAH010000027.1"/>
</dbReference>